<comment type="caution">
    <text evidence="1">The sequence shown here is derived from an EMBL/GenBank/DDBJ whole genome shotgun (WGS) entry which is preliminary data.</text>
</comment>
<accession>A0A4C1XG06</accession>
<organism evidence="1 2">
    <name type="scientific">Eumeta variegata</name>
    <name type="common">Bagworm moth</name>
    <name type="synonym">Eumeta japonica</name>
    <dbReference type="NCBI Taxonomy" id="151549"/>
    <lineage>
        <taxon>Eukaryota</taxon>
        <taxon>Metazoa</taxon>
        <taxon>Ecdysozoa</taxon>
        <taxon>Arthropoda</taxon>
        <taxon>Hexapoda</taxon>
        <taxon>Insecta</taxon>
        <taxon>Pterygota</taxon>
        <taxon>Neoptera</taxon>
        <taxon>Endopterygota</taxon>
        <taxon>Lepidoptera</taxon>
        <taxon>Glossata</taxon>
        <taxon>Ditrysia</taxon>
        <taxon>Tineoidea</taxon>
        <taxon>Psychidae</taxon>
        <taxon>Oiketicinae</taxon>
        <taxon>Eumeta</taxon>
    </lineage>
</organism>
<protein>
    <submittedName>
        <fullName evidence="1">Uncharacterized protein</fullName>
    </submittedName>
</protein>
<evidence type="ECO:0000313" key="1">
    <source>
        <dbReference type="EMBL" id="GBP61912.1"/>
    </source>
</evidence>
<gene>
    <name evidence="1" type="ORF">EVAR_41727_1</name>
</gene>
<name>A0A4C1XG06_EUMVA</name>
<reference evidence="1 2" key="1">
    <citation type="journal article" date="2019" name="Commun. Biol.">
        <title>The bagworm genome reveals a unique fibroin gene that provides high tensile strength.</title>
        <authorList>
            <person name="Kono N."/>
            <person name="Nakamura H."/>
            <person name="Ohtoshi R."/>
            <person name="Tomita M."/>
            <person name="Numata K."/>
            <person name="Arakawa K."/>
        </authorList>
    </citation>
    <scope>NUCLEOTIDE SEQUENCE [LARGE SCALE GENOMIC DNA]</scope>
</reference>
<dbReference type="EMBL" id="BGZK01000826">
    <property type="protein sequence ID" value="GBP61912.1"/>
    <property type="molecule type" value="Genomic_DNA"/>
</dbReference>
<evidence type="ECO:0000313" key="2">
    <source>
        <dbReference type="Proteomes" id="UP000299102"/>
    </source>
</evidence>
<dbReference type="Proteomes" id="UP000299102">
    <property type="component" value="Unassembled WGS sequence"/>
</dbReference>
<sequence>MTESAQCDISFTGIAYVKLPLMRGSDRRALRPWSQNNSASRCGEIDHAAPSVCYCPLEEAAADRRVAIVWRS</sequence>
<keyword evidence="2" id="KW-1185">Reference proteome</keyword>
<proteinExistence type="predicted"/>
<dbReference type="AlphaFoldDB" id="A0A4C1XG06"/>